<feature type="domain" description="NAD(P)-binding" evidence="1">
    <location>
        <begin position="10"/>
        <end position="194"/>
    </location>
</feature>
<accession>A0ABW3EFH4</accession>
<dbReference type="PANTHER" id="PTHR43162">
    <property type="match status" value="1"/>
</dbReference>
<evidence type="ECO:0000313" key="2">
    <source>
        <dbReference type="EMBL" id="MFD0897841.1"/>
    </source>
</evidence>
<dbReference type="EMBL" id="JBHTIO010000042">
    <property type="protein sequence ID" value="MFD0897841.1"/>
    <property type="molecule type" value="Genomic_DNA"/>
</dbReference>
<gene>
    <name evidence="2" type="ORF">ACFQZ7_08910</name>
</gene>
<dbReference type="Proteomes" id="UP001597104">
    <property type="component" value="Unassembled WGS sequence"/>
</dbReference>
<proteinExistence type="predicted"/>
<dbReference type="InterPro" id="IPR051604">
    <property type="entry name" value="Ergot_Alk_Oxidoreductase"/>
</dbReference>
<sequence length="217" mass="23868">MTKNVLIMAANGRISRLVEERVLNEAQFADVHLTLFLRNKTRLANLANNSRVTLIEGSLDSVADIKAAVADQAIVFVGVVDHTADNHQTQSIVDAMKTAGVQRLIYTNVLGIYDEVPGAYGEWNKQMIGSGLPSALRSDQIMAESGLDYTTLRLPWLNDREVKYQITHKNDPYLGVSGSRKSIADVVLRIIAEPSFLKNDSVGIADPDTQGETRPVY</sequence>
<organism evidence="2 3">
    <name type="scientific">Loigolactobacillus binensis</name>
    <dbReference type="NCBI Taxonomy" id="2559922"/>
    <lineage>
        <taxon>Bacteria</taxon>
        <taxon>Bacillati</taxon>
        <taxon>Bacillota</taxon>
        <taxon>Bacilli</taxon>
        <taxon>Lactobacillales</taxon>
        <taxon>Lactobacillaceae</taxon>
        <taxon>Loigolactobacillus</taxon>
    </lineage>
</organism>
<protein>
    <submittedName>
        <fullName evidence="2">NAD(P)H-binding protein</fullName>
    </submittedName>
</protein>
<dbReference type="RefSeq" id="WP_137638146.1">
    <property type="nucleotide sequence ID" value="NZ_BJDN01000019.1"/>
</dbReference>
<reference evidence="3" key="1">
    <citation type="journal article" date="2019" name="Int. J. Syst. Evol. Microbiol.">
        <title>The Global Catalogue of Microorganisms (GCM) 10K type strain sequencing project: providing services to taxonomists for standard genome sequencing and annotation.</title>
        <authorList>
            <consortium name="The Broad Institute Genomics Platform"/>
            <consortium name="The Broad Institute Genome Sequencing Center for Infectious Disease"/>
            <person name="Wu L."/>
            <person name="Ma J."/>
        </authorList>
    </citation>
    <scope>NUCLEOTIDE SEQUENCE [LARGE SCALE GENOMIC DNA]</scope>
    <source>
        <strain evidence="3">CCM 8925</strain>
    </source>
</reference>
<comment type="caution">
    <text evidence="2">The sequence shown here is derived from an EMBL/GenBank/DDBJ whole genome shotgun (WGS) entry which is preliminary data.</text>
</comment>
<keyword evidence="3" id="KW-1185">Reference proteome</keyword>
<dbReference type="InterPro" id="IPR016040">
    <property type="entry name" value="NAD(P)-bd_dom"/>
</dbReference>
<dbReference type="Gene3D" id="3.40.50.720">
    <property type="entry name" value="NAD(P)-binding Rossmann-like Domain"/>
    <property type="match status" value="1"/>
</dbReference>
<evidence type="ECO:0000313" key="3">
    <source>
        <dbReference type="Proteomes" id="UP001597104"/>
    </source>
</evidence>
<name>A0ABW3EFH4_9LACO</name>
<dbReference type="PANTHER" id="PTHR43162:SF1">
    <property type="entry name" value="PRESTALK A DIFFERENTIATION PROTEIN A"/>
    <property type="match status" value="1"/>
</dbReference>
<dbReference type="Pfam" id="PF13460">
    <property type="entry name" value="NAD_binding_10"/>
    <property type="match status" value="1"/>
</dbReference>
<dbReference type="InterPro" id="IPR036291">
    <property type="entry name" value="NAD(P)-bd_dom_sf"/>
</dbReference>
<dbReference type="SUPFAM" id="SSF51735">
    <property type="entry name" value="NAD(P)-binding Rossmann-fold domains"/>
    <property type="match status" value="1"/>
</dbReference>
<evidence type="ECO:0000259" key="1">
    <source>
        <dbReference type="Pfam" id="PF13460"/>
    </source>
</evidence>